<dbReference type="RefSeq" id="WP_168116127.1">
    <property type="nucleotide sequence ID" value="NZ_BOON01000032.1"/>
</dbReference>
<dbReference type="AlphaFoldDB" id="A0A8J3TC58"/>
<evidence type="ECO:0000313" key="3">
    <source>
        <dbReference type="Proteomes" id="UP000599074"/>
    </source>
</evidence>
<name>A0A8J3TC58_9ACTN</name>
<dbReference type="EMBL" id="BOON01000032">
    <property type="protein sequence ID" value="GII23993.1"/>
    <property type="molecule type" value="Genomic_DNA"/>
</dbReference>
<protein>
    <recommendedName>
        <fullName evidence="4">DUF998 domain-containing protein</fullName>
    </recommendedName>
</protein>
<proteinExistence type="predicted"/>
<evidence type="ECO:0000256" key="1">
    <source>
        <dbReference type="SAM" id="Phobius"/>
    </source>
</evidence>
<dbReference type="InterPro" id="IPR009339">
    <property type="entry name" value="DUF998"/>
</dbReference>
<feature type="transmembrane region" description="Helical" evidence="1">
    <location>
        <begin position="182"/>
        <end position="205"/>
    </location>
</feature>
<feature type="transmembrane region" description="Helical" evidence="1">
    <location>
        <begin position="70"/>
        <end position="91"/>
    </location>
</feature>
<accession>A0A8J3TC58</accession>
<feature type="transmembrane region" description="Helical" evidence="1">
    <location>
        <begin position="23"/>
        <end position="43"/>
    </location>
</feature>
<keyword evidence="1" id="KW-0812">Transmembrane</keyword>
<gene>
    <name evidence="2" type="ORF">Pme01_35900</name>
</gene>
<organism evidence="2 3">
    <name type="scientific">Planosporangium mesophilum</name>
    <dbReference type="NCBI Taxonomy" id="689768"/>
    <lineage>
        <taxon>Bacteria</taxon>
        <taxon>Bacillati</taxon>
        <taxon>Actinomycetota</taxon>
        <taxon>Actinomycetes</taxon>
        <taxon>Micromonosporales</taxon>
        <taxon>Micromonosporaceae</taxon>
        <taxon>Planosporangium</taxon>
    </lineage>
</organism>
<keyword evidence="1" id="KW-1133">Transmembrane helix</keyword>
<comment type="caution">
    <text evidence="2">The sequence shown here is derived from an EMBL/GenBank/DDBJ whole genome shotgun (WGS) entry which is preliminary data.</text>
</comment>
<dbReference type="Pfam" id="PF06197">
    <property type="entry name" value="DUF998"/>
    <property type="match status" value="1"/>
</dbReference>
<feature type="transmembrane region" description="Helical" evidence="1">
    <location>
        <begin position="153"/>
        <end position="170"/>
    </location>
</feature>
<dbReference type="Proteomes" id="UP000599074">
    <property type="component" value="Unassembled WGS sequence"/>
</dbReference>
<reference evidence="2" key="1">
    <citation type="submission" date="2021-01" db="EMBL/GenBank/DDBJ databases">
        <title>Whole genome shotgun sequence of Planosporangium mesophilum NBRC 109066.</title>
        <authorList>
            <person name="Komaki H."/>
            <person name="Tamura T."/>
        </authorList>
    </citation>
    <scope>NUCLEOTIDE SEQUENCE</scope>
    <source>
        <strain evidence="2">NBRC 109066</strain>
    </source>
</reference>
<evidence type="ECO:0000313" key="2">
    <source>
        <dbReference type="EMBL" id="GII23993.1"/>
    </source>
</evidence>
<sequence length="242" mass="25493">MDLTTGSTTRQVRRPSARGPARAVGYAVAGLLAGVCYSSFVLARPLGSRLSLTESYVSELEVAGQPASTFFRLTDLVAALLVVVLAMALMGRLARERPAEMRATVGCLCLAGLGLAAAADALVPMSCTPSTSEACRREVDDVAIIAQLHQGHTLSSVLGVFAAQVAMLLLSVSPRVRRRWPALARASLACGLAVVVLGLAEVSLMSSQHRLGAIERLHVLLISAWLATLGWWLSRPPRGGPD</sequence>
<evidence type="ECO:0008006" key="4">
    <source>
        <dbReference type="Google" id="ProtNLM"/>
    </source>
</evidence>
<keyword evidence="3" id="KW-1185">Reference proteome</keyword>
<keyword evidence="1" id="KW-0472">Membrane</keyword>
<feature type="transmembrane region" description="Helical" evidence="1">
    <location>
        <begin position="217"/>
        <end position="234"/>
    </location>
</feature>